<organism evidence="1 2">
    <name type="scientific">Acidovorax phage ACP17</name>
    <dbReference type="NCBI Taxonomy" id="2010329"/>
    <lineage>
        <taxon>Viruses</taxon>
        <taxon>Duplodnaviria</taxon>
        <taxon>Heunggongvirae</taxon>
        <taxon>Uroviricota</taxon>
        <taxon>Caudoviricetes</taxon>
        <taxon>Busanvirus</taxon>
        <taxon>Busanvirus ACP17</taxon>
    </lineage>
</organism>
<dbReference type="GeneID" id="40085898"/>
<keyword evidence="2" id="KW-1185">Reference proteome</keyword>
<dbReference type="EMBL" id="KY979132">
    <property type="protein sequence ID" value="ASD50494.1"/>
    <property type="molecule type" value="Genomic_DNA"/>
</dbReference>
<evidence type="ECO:0000313" key="2">
    <source>
        <dbReference type="Proteomes" id="UP000224101"/>
    </source>
</evidence>
<dbReference type="Proteomes" id="UP000224101">
    <property type="component" value="Segment"/>
</dbReference>
<protein>
    <submittedName>
        <fullName evidence="1">Uncharacterized protein</fullName>
    </submittedName>
</protein>
<proteinExistence type="predicted"/>
<evidence type="ECO:0000313" key="1">
    <source>
        <dbReference type="EMBL" id="ASD50494.1"/>
    </source>
</evidence>
<reference evidence="1 2" key="1">
    <citation type="submission" date="2017-08" db="EMBL/GenBank/DDBJ databases">
        <title>Characterization and complete genome sequence of novel bacteriophage infecting the causal agent of bacterial fruit blotch, Acidovorax citrulli.</title>
        <authorList>
            <person name="Midani A.R."/>
            <person name="Park S.-H."/>
            <person name="Choi T.-J."/>
        </authorList>
    </citation>
    <scope>NUCLEOTIDE SEQUENCE [LARGE SCALE GENOMIC DNA]</scope>
</reference>
<sequence>MAKNQTSLDNILIGSLNEIARIRKEALADIQKVCKSASGTVDSFRDEVQKILDVEERRVKEALDKRARALK</sequence>
<dbReference type="RefSeq" id="YP_009609813.1">
    <property type="nucleotide sequence ID" value="NC_041997.1"/>
</dbReference>
<name>A0A218M365_9CAUD</name>
<dbReference type="KEGG" id="vg:40085898"/>
<accession>A0A218M365</accession>